<dbReference type="Proteomes" id="UP000823775">
    <property type="component" value="Unassembled WGS sequence"/>
</dbReference>
<name>A0ABS8TDC1_DATST</name>
<gene>
    <name evidence="1" type="ORF">HAX54_008007</name>
</gene>
<comment type="caution">
    <text evidence="1">The sequence shown here is derived from an EMBL/GenBank/DDBJ whole genome shotgun (WGS) entry which is preliminary data.</text>
</comment>
<dbReference type="EMBL" id="JACEIK010001412">
    <property type="protein sequence ID" value="MCD7469163.1"/>
    <property type="molecule type" value="Genomic_DNA"/>
</dbReference>
<accession>A0ABS8TDC1</accession>
<sequence>MGKICNCITTILDKIAKHNHTWHAGDASGGVNIGAPSMSHLIKENQERDQMMETMDTNIALFTNRLTKSELEKGNRGGQNAYCIAITTQSGKVLSGVDQFINDHVAEKEEEVHISTPDIEEMVVRQANEEKAEKVVVKFSKSLPLMQKATSPFPQWLMKKTMDS</sequence>
<protein>
    <submittedName>
        <fullName evidence="1">Uncharacterized protein</fullName>
    </submittedName>
</protein>
<evidence type="ECO:0000313" key="1">
    <source>
        <dbReference type="EMBL" id="MCD7469163.1"/>
    </source>
</evidence>
<reference evidence="1 2" key="1">
    <citation type="journal article" date="2021" name="BMC Genomics">
        <title>Datura genome reveals duplications of psychoactive alkaloid biosynthetic genes and high mutation rate following tissue culture.</title>
        <authorList>
            <person name="Rajewski A."/>
            <person name="Carter-House D."/>
            <person name="Stajich J."/>
            <person name="Litt A."/>
        </authorList>
    </citation>
    <scope>NUCLEOTIDE SEQUENCE [LARGE SCALE GENOMIC DNA]</scope>
    <source>
        <strain evidence="1">AR-01</strain>
    </source>
</reference>
<keyword evidence="2" id="KW-1185">Reference proteome</keyword>
<evidence type="ECO:0000313" key="2">
    <source>
        <dbReference type="Proteomes" id="UP000823775"/>
    </source>
</evidence>
<proteinExistence type="predicted"/>
<organism evidence="1 2">
    <name type="scientific">Datura stramonium</name>
    <name type="common">Jimsonweed</name>
    <name type="synonym">Common thornapple</name>
    <dbReference type="NCBI Taxonomy" id="4076"/>
    <lineage>
        <taxon>Eukaryota</taxon>
        <taxon>Viridiplantae</taxon>
        <taxon>Streptophyta</taxon>
        <taxon>Embryophyta</taxon>
        <taxon>Tracheophyta</taxon>
        <taxon>Spermatophyta</taxon>
        <taxon>Magnoliopsida</taxon>
        <taxon>eudicotyledons</taxon>
        <taxon>Gunneridae</taxon>
        <taxon>Pentapetalae</taxon>
        <taxon>asterids</taxon>
        <taxon>lamiids</taxon>
        <taxon>Solanales</taxon>
        <taxon>Solanaceae</taxon>
        <taxon>Solanoideae</taxon>
        <taxon>Datureae</taxon>
        <taxon>Datura</taxon>
    </lineage>
</organism>